<feature type="signal peptide" evidence="2">
    <location>
        <begin position="1"/>
        <end position="18"/>
    </location>
</feature>
<evidence type="ECO:0000313" key="3">
    <source>
        <dbReference type="EMBL" id="ESZ99397.1"/>
    </source>
</evidence>
<name>W9CRI0_SCLBF</name>
<keyword evidence="1" id="KW-1133">Transmembrane helix</keyword>
<feature type="chain" id="PRO_5004918764" evidence="2">
    <location>
        <begin position="19"/>
        <end position="268"/>
    </location>
</feature>
<dbReference type="Proteomes" id="UP000019487">
    <property type="component" value="Unassembled WGS sequence"/>
</dbReference>
<dbReference type="OrthoDB" id="3560239at2759"/>
<proteinExistence type="predicted"/>
<gene>
    <name evidence="3" type="ORF">SBOR_0159</name>
</gene>
<evidence type="ECO:0000256" key="2">
    <source>
        <dbReference type="SAM" id="SignalP"/>
    </source>
</evidence>
<evidence type="ECO:0000313" key="4">
    <source>
        <dbReference type="Proteomes" id="UP000019487"/>
    </source>
</evidence>
<keyword evidence="2" id="KW-0732">Signal</keyword>
<protein>
    <submittedName>
        <fullName evidence="3">Uncharacterized protein</fullName>
    </submittedName>
</protein>
<feature type="transmembrane region" description="Helical" evidence="1">
    <location>
        <begin position="198"/>
        <end position="219"/>
    </location>
</feature>
<sequence>MDLYKLFLLFLMMILAVAQDFVADSSPAGASITTATNTIVGSFGSELYSMIETVTSTHVPTGVASDDGLQLAKSTVFSTSIVYVSYTTIVATTVQSPSTSTDIITFNLTTTQLSQVTAVTTVSTQTSSTATGLCYLAAQDALTPCTAAVMASPTSSASHTSGVMRHTPNGLFKNLASLKRRVFGTNHHQKREPSCSGWNAAIIITALSIAFTLVSILFFTTLCRDKREELPRVYAYRWWIYGAQVALLALLVWLIVWSAIKTVGNGCN</sequence>
<dbReference type="AlphaFoldDB" id="W9CRI0"/>
<dbReference type="EMBL" id="AYSA01000006">
    <property type="protein sequence ID" value="ESZ99397.1"/>
    <property type="molecule type" value="Genomic_DNA"/>
</dbReference>
<organism evidence="3 4">
    <name type="scientific">Sclerotinia borealis (strain F-4128)</name>
    <dbReference type="NCBI Taxonomy" id="1432307"/>
    <lineage>
        <taxon>Eukaryota</taxon>
        <taxon>Fungi</taxon>
        <taxon>Dikarya</taxon>
        <taxon>Ascomycota</taxon>
        <taxon>Pezizomycotina</taxon>
        <taxon>Leotiomycetes</taxon>
        <taxon>Helotiales</taxon>
        <taxon>Sclerotiniaceae</taxon>
        <taxon>Sclerotinia</taxon>
    </lineage>
</organism>
<keyword evidence="1" id="KW-0812">Transmembrane</keyword>
<reference evidence="3 4" key="1">
    <citation type="journal article" date="2014" name="Genome Announc.">
        <title>Draft genome sequence of Sclerotinia borealis, a psychrophilic plant pathogenic fungus.</title>
        <authorList>
            <person name="Mardanov A.V."/>
            <person name="Beletsky A.V."/>
            <person name="Kadnikov V.V."/>
            <person name="Ignatov A.N."/>
            <person name="Ravin N.V."/>
        </authorList>
    </citation>
    <scope>NUCLEOTIDE SEQUENCE [LARGE SCALE GENOMIC DNA]</scope>
    <source>
        <strain evidence="4">F-4157</strain>
    </source>
</reference>
<dbReference type="HOGENOM" id="CLU_1038841_0_0_1"/>
<feature type="transmembrane region" description="Helical" evidence="1">
    <location>
        <begin position="239"/>
        <end position="260"/>
    </location>
</feature>
<keyword evidence="1" id="KW-0472">Membrane</keyword>
<evidence type="ECO:0000256" key="1">
    <source>
        <dbReference type="SAM" id="Phobius"/>
    </source>
</evidence>
<keyword evidence="4" id="KW-1185">Reference proteome</keyword>
<comment type="caution">
    <text evidence="3">The sequence shown here is derived from an EMBL/GenBank/DDBJ whole genome shotgun (WGS) entry which is preliminary data.</text>
</comment>
<accession>W9CRI0</accession>